<evidence type="ECO:0000256" key="2">
    <source>
        <dbReference type="ARBA" id="ARBA00022475"/>
    </source>
</evidence>
<dbReference type="InterPro" id="IPR032694">
    <property type="entry name" value="CopC/D"/>
</dbReference>
<gene>
    <name evidence="8" type="ORF">LMG29739_02398</name>
</gene>
<comment type="subcellular location">
    <subcellularLocation>
        <location evidence="1">Cell membrane</location>
        <topology evidence="1">Multi-pass membrane protein</topology>
    </subcellularLocation>
</comment>
<feature type="transmembrane region" description="Helical" evidence="6">
    <location>
        <begin position="117"/>
        <end position="139"/>
    </location>
</feature>
<feature type="transmembrane region" description="Helical" evidence="6">
    <location>
        <begin position="6"/>
        <end position="29"/>
    </location>
</feature>
<evidence type="ECO:0000256" key="3">
    <source>
        <dbReference type="ARBA" id="ARBA00022692"/>
    </source>
</evidence>
<protein>
    <recommendedName>
        <fullName evidence="7">Copper resistance protein D domain-containing protein</fullName>
    </recommendedName>
</protein>
<evidence type="ECO:0000256" key="4">
    <source>
        <dbReference type="ARBA" id="ARBA00022989"/>
    </source>
</evidence>
<evidence type="ECO:0000256" key="6">
    <source>
        <dbReference type="SAM" id="Phobius"/>
    </source>
</evidence>
<keyword evidence="2" id="KW-1003">Cell membrane</keyword>
<dbReference type="RefSeq" id="WP_175111130.1">
    <property type="nucleotide sequence ID" value="NZ_CADIKF010000016.1"/>
</dbReference>
<evidence type="ECO:0000259" key="7">
    <source>
        <dbReference type="Pfam" id="PF05425"/>
    </source>
</evidence>
<evidence type="ECO:0000313" key="9">
    <source>
        <dbReference type="Proteomes" id="UP000494329"/>
    </source>
</evidence>
<feature type="domain" description="Copper resistance protein D" evidence="7">
    <location>
        <begin position="194"/>
        <end position="297"/>
    </location>
</feature>
<feature type="transmembrane region" description="Helical" evidence="6">
    <location>
        <begin position="279"/>
        <end position="298"/>
    </location>
</feature>
<name>A0A6J5DSG1_9BURK</name>
<keyword evidence="5 6" id="KW-0472">Membrane</keyword>
<evidence type="ECO:0000256" key="5">
    <source>
        <dbReference type="ARBA" id="ARBA00023136"/>
    </source>
</evidence>
<dbReference type="Pfam" id="PF05425">
    <property type="entry name" value="CopD"/>
    <property type="match status" value="1"/>
</dbReference>
<keyword evidence="9" id="KW-1185">Reference proteome</keyword>
<dbReference type="EMBL" id="CADIKF010000016">
    <property type="protein sequence ID" value="CAB3756231.1"/>
    <property type="molecule type" value="Genomic_DNA"/>
</dbReference>
<dbReference type="PANTHER" id="PTHR34820">
    <property type="entry name" value="INNER MEMBRANE PROTEIN YEBZ"/>
    <property type="match status" value="1"/>
</dbReference>
<dbReference type="GO" id="GO:0005886">
    <property type="term" value="C:plasma membrane"/>
    <property type="evidence" value="ECO:0007669"/>
    <property type="project" value="UniProtKB-SubCell"/>
</dbReference>
<dbReference type="PANTHER" id="PTHR34820:SF4">
    <property type="entry name" value="INNER MEMBRANE PROTEIN YEBZ"/>
    <property type="match status" value="1"/>
</dbReference>
<proteinExistence type="predicted"/>
<feature type="transmembrane region" description="Helical" evidence="6">
    <location>
        <begin position="50"/>
        <end position="70"/>
    </location>
</feature>
<dbReference type="GO" id="GO:0006825">
    <property type="term" value="P:copper ion transport"/>
    <property type="evidence" value="ECO:0007669"/>
    <property type="project" value="InterPro"/>
</dbReference>
<keyword evidence="3 6" id="KW-0812">Transmembrane</keyword>
<feature type="transmembrane region" description="Helical" evidence="6">
    <location>
        <begin position="233"/>
        <end position="249"/>
    </location>
</feature>
<evidence type="ECO:0000256" key="1">
    <source>
        <dbReference type="ARBA" id="ARBA00004651"/>
    </source>
</evidence>
<reference evidence="8 9" key="1">
    <citation type="submission" date="2020-04" db="EMBL/GenBank/DDBJ databases">
        <authorList>
            <person name="De Canck E."/>
        </authorList>
    </citation>
    <scope>NUCLEOTIDE SEQUENCE [LARGE SCALE GENOMIC DNA]</scope>
    <source>
        <strain evidence="8 9">LMG 29739</strain>
    </source>
</reference>
<organism evidence="8 9">
    <name type="scientific">Paraburkholderia solisilvae</name>
    <dbReference type="NCBI Taxonomy" id="624376"/>
    <lineage>
        <taxon>Bacteria</taxon>
        <taxon>Pseudomonadati</taxon>
        <taxon>Pseudomonadota</taxon>
        <taxon>Betaproteobacteria</taxon>
        <taxon>Burkholderiales</taxon>
        <taxon>Burkholderiaceae</taxon>
        <taxon>Paraburkholderia</taxon>
    </lineage>
</organism>
<evidence type="ECO:0000313" key="8">
    <source>
        <dbReference type="EMBL" id="CAB3756231.1"/>
    </source>
</evidence>
<feature type="transmembrane region" description="Helical" evidence="6">
    <location>
        <begin position="90"/>
        <end position="110"/>
    </location>
</feature>
<sequence>MTTDQLVVAQIALAAIDDILFTLLVGALVCSAPSVRPVEHFRGMAGRWQFAAAVSLAISCPVYLWLQAAVMSGAPLLAAWSAIRPVLAQSHFGLAWQVGFVGAALAAVCSRWSGRNAWSATVAGALIYAAGKAAASHAADEGDFTLPEFVHLMHLSATAVWAGTVIVGAAMLYRRRHDIAPERLAARATFCTYLSYMASISLVVVIGTGIFNATMDTAHLTVPWLHTQYGRVLTLKLVFVALAIVLGGFNRITYLPRLQADAESGASASAHAKRGFDRLVSLEAVIMIAVLIVAALLGHTSP</sequence>
<keyword evidence="4 6" id="KW-1133">Transmembrane helix</keyword>
<dbReference type="AlphaFoldDB" id="A0A6J5DSG1"/>
<dbReference type="InterPro" id="IPR008457">
    <property type="entry name" value="Cu-R_CopD_dom"/>
</dbReference>
<accession>A0A6J5DSG1</accession>
<feature type="transmembrane region" description="Helical" evidence="6">
    <location>
        <begin position="151"/>
        <end position="173"/>
    </location>
</feature>
<feature type="transmembrane region" description="Helical" evidence="6">
    <location>
        <begin position="193"/>
        <end position="213"/>
    </location>
</feature>
<dbReference type="Proteomes" id="UP000494329">
    <property type="component" value="Unassembled WGS sequence"/>
</dbReference>